<comment type="caution">
    <text evidence="1">The sequence shown here is derived from an EMBL/GenBank/DDBJ whole genome shotgun (WGS) entry which is preliminary data.</text>
</comment>
<dbReference type="RefSeq" id="WP_279244406.1">
    <property type="nucleotide sequence ID" value="NZ_SHNN01000001.1"/>
</dbReference>
<gene>
    <name evidence="1" type="ORF">EYC98_06025</name>
</gene>
<evidence type="ECO:0000313" key="2">
    <source>
        <dbReference type="Proteomes" id="UP001143362"/>
    </source>
</evidence>
<keyword evidence="2" id="KW-1185">Reference proteome</keyword>
<protein>
    <submittedName>
        <fullName evidence="1">Uncharacterized protein</fullName>
    </submittedName>
</protein>
<accession>A0ABT3TG75</accession>
<organism evidence="1 2">
    <name type="scientific">Candidatus Litorirhabdus singularis</name>
    <dbReference type="NCBI Taxonomy" id="2518993"/>
    <lineage>
        <taxon>Bacteria</taxon>
        <taxon>Pseudomonadati</taxon>
        <taxon>Pseudomonadota</taxon>
        <taxon>Gammaproteobacteria</taxon>
        <taxon>Cellvibrionales</taxon>
        <taxon>Halieaceae</taxon>
        <taxon>Candidatus Litorirhabdus</taxon>
    </lineage>
</organism>
<dbReference type="Proteomes" id="UP001143362">
    <property type="component" value="Unassembled WGS sequence"/>
</dbReference>
<evidence type="ECO:0000313" key="1">
    <source>
        <dbReference type="EMBL" id="MCX2980429.1"/>
    </source>
</evidence>
<reference evidence="1" key="1">
    <citation type="submission" date="2019-02" db="EMBL/GenBank/DDBJ databases">
        <authorList>
            <person name="Li S.-H."/>
        </authorList>
    </citation>
    <scope>NUCLEOTIDE SEQUENCE</scope>
    <source>
        <strain evidence="1">IMCC14734</strain>
    </source>
</reference>
<sequence>MTVASSATCINTQNTLTYNQLNRSGLESIPAKSTHRKYLVLLAMHLMETDNSLLLSDAADCSERTFHYVKKRLSEEDGVVLKYDRSAGRYEVLKSGVLDLPRVAELMQDRYPERLAYIKDIARKTRAEKNATN</sequence>
<name>A0ABT3TG75_9GAMM</name>
<dbReference type="EMBL" id="SHNN01000001">
    <property type="protein sequence ID" value="MCX2980429.1"/>
    <property type="molecule type" value="Genomic_DNA"/>
</dbReference>
<proteinExistence type="predicted"/>